<name>A0AAV4T9F8_CAEEX</name>
<dbReference type="AlphaFoldDB" id="A0AAV4T9F8"/>
<evidence type="ECO:0000313" key="2">
    <source>
        <dbReference type="Proteomes" id="UP001054945"/>
    </source>
</evidence>
<dbReference type="Proteomes" id="UP001054945">
    <property type="component" value="Unassembled WGS sequence"/>
</dbReference>
<protein>
    <submittedName>
        <fullName evidence="1">Uncharacterized protein</fullName>
    </submittedName>
</protein>
<accession>A0AAV4T9F8</accession>
<reference evidence="1 2" key="1">
    <citation type="submission" date="2021-06" db="EMBL/GenBank/DDBJ databases">
        <title>Caerostris extrusa draft genome.</title>
        <authorList>
            <person name="Kono N."/>
            <person name="Arakawa K."/>
        </authorList>
    </citation>
    <scope>NUCLEOTIDE SEQUENCE [LARGE SCALE GENOMIC DNA]</scope>
</reference>
<comment type="caution">
    <text evidence="1">The sequence shown here is derived from an EMBL/GenBank/DDBJ whole genome shotgun (WGS) entry which is preliminary data.</text>
</comment>
<evidence type="ECO:0000313" key="1">
    <source>
        <dbReference type="EMBL" id="GIY43213.1"/>
    </source>
</evidence>
<keyword evidence="2" id="KW-1185">Reference proteome</keyword>
<dbReference type="EMBL" id="BPLR01010947">
    <property type="protein sequence ID" value="GIY43213.1"/>
    <property type="molecule type" value="Genomic_DNA"/>
</dbReference>
<organism evidence="1 2">
    <name type="scientific">Caerostris extrusa</name>
    <name type="common">Bark spider</name>
    <name type="synonym">Caerostris bankana</name>
    <dbReference type="NCBI Taxonomy" id="172846"/>
    <lineage>
        <taxon>Eukaryota</taxon>
        <taxon>Metazoa</taxon>
        <taxon>Ecdysozoa</taxon>
        <taxon>Arthropoda</taxon>
        <taxon>Chelicerata</taxon>
        <taxon>Arachnida</taxon>
        <taxon>Araneae</taxon>
        <taxon>Araneomorphae</taxon>
        <taxon>Entelegynae</taxon>
        <taxon>Araneoidea</taxon>
        <taxon>Araneidae</taxon>
        <taxon>Caerostris</taxon>
    </lineage>
</organism>
<gene>
    <name evidence="1" type="ORF">CEXT_637071</name>
</gene>
<sequence>MCIRQSLLNEIETVIAEIHPKNIFAGRFAQAAALSEVRLKNIQKGKTISTENGMPCTVSVAIHLEFYSIRVDFERRESQRPSASWEKTVLKKRKHPRVSRVGGGRLQIAPGGVDEIERILTSLRKVAVKVTGTRTRHEVR</sequence>
<proteinExistence type="predicted"/>